<evidence type="ECO:0000313" key="4">
    <source>
        <dbReference type="Proteomes" id="UP000268658"/>
    </source>
</evidence>
<name>A0A3S5EWI2_ACTVI</name>
<keyword evidence="2" id="KW-0472">Membrane</keyword>
<feature type="region of interest" description="Disordered" evidence="1">
    <location>
        <begin position="1"/>
        <end position="82"/>
    </location>
</feature>
<feature type="transmembrane region" description="Helical" evidence="2">
    <location>
        <begin position="364"/>
        <end position="382"/>
    </location>
</feature>
<feature type="transmembrane region" description="Helical" evidence="2">
    <location>
        <begin position="140"/>
        <end position="162"/>
    </location>
</feature>
<evidence type="ECO:0000256" key="1">
    <source>
        <dbReference type="SAM" id="MobiDB-lite"/>
    </source>
</evidence>
<sequence length="420" mass="45747">MRQPPHPIQGNPSPDDQFGQLAIPTQSVPLIRTGPSSADHLYPPYYPTGATGAQQFYQPYAGHGPQQPSGAPPVPGGPAPSMFRAYPAAETAGRRPEDVSTPIPWRGEKLAAAALILTTCVLQVIHFLYFWQITTNGTDWIVALSLILAYLSVSPPVWWIFISIRNLLKNRPDTSMVAMSIWFALKTITLASGTRNIFSHDLFFILTIFMLLTTTVGAALSILLNKRLIPSRTAPVTLSLASCEFILTIAVLRLFELAWFEYVSNASNIDINQYTAGIWLSWSNSGGLGLTLAPGLLVTFIVMSLSLAGLILGARTSHRTAFRITAIATVSLLNIYNLFIVAVYGISAEATYAHKPLNPAQELVAALIIGAVLTGAAAAAGHRSTVPWFNRRWQYQRVAHIQDEMWPHASVAETGMRGMP</sequence>
<dbReference type="RefSeq" id="WP_126414500.1">
    <property type="nucleotide sequence ID" value="NZ_JASPER010000019.1"/>
</dbReference>
<protein>
    <submittedName>
        <fullName evidence="3">Uncharacterized protein</fullName>
    </submittedName>
</protein>
<dbReference type="EMBL" id="LR134477">
    <property type="protein sequence ID" value="VEI17193.1"/>
    <property type="molecule type" value="Genomic_DNA"/>
</dbReference>
<organism evidence="3 4">
    <name type="scientific">Actinomyces viscosus</name>
    <dbReference type="NCBI Taxonomy" id="1656"/>
    <lineage>
        <taxon>Bacteria</taxon>
        <taxon>Bacillati</taxon>
        <taxon>Actinomycetota</taxon>
        <taxon>Actinomycetes</taxon>
        <taxon>Actinomycetales</taxon>
        <taxon>Actinomycetaceae</taxon>
        <taxon>Actinomyces</taxon>
    </lineage>
</organism>
<dbReference type="OrthoDB" id="3260734at2"/>
<accession>A0A3S5EWI2</accession>
<dbReference type="KEGG" id="avc:NCTC10951_02065"/>
<dbReference type="Proteomes" id="UP000268658">
    <property type="component" value="Chromosome"/>
</dbReference>
<dbReference type="AlphaFoldDB" id="A0A3S5EWI2"/>
<keyword evidence="2" id="KW-0812">Transmembrane</keyword>
<reference evidence="3 4" key="1">
    <citation type="submission" date="2018-12" db="EMBL/GenBank/DDBJ databases">
        <authorList>
            <consortium name="Pathogen Informatics"/>
        </authorList>
    </citation>
    <scope>NUCLEOTIDE SEQUENCE [LARGE SCALE GENOMIC DNA]</scope>
    <source>
        <strain evidence="3 4">NCTC10951</strain>
    </source>
</reference>
<feature type="transmembrane region" description="Helical" evidence="2">
    <location>
        <begin position="288"/>
        <end position="312"/>
    </location>
</feature>
<feature type="transmembrane region" description="Helical" evidence="2">
    <location>
        <begin position="203"/>
        <end position="224"/>
    </location>
</feature>
<gene>
    <name evidence="3" type="ORF">NCTC10951_02065</name>
</gene>
<feature type="transmembrane region" description="Helical" evidence="2">
    <location>
        <begin position="236"/>
        <end position="255"/>
    </location>
</feature>
<proteinExistence type="predicted"/>
<evidence type="ECO:0000313" key="3">
    <source>
        <dbReference type="EMBL" id="VEI17193.1"/>
    </source>
</evidence>
<keyword evidence="2" id="KW-1133">Transmembrane helix</keyword>
<evidence type="ECO:0000256" key="2">
    <source>
        <dbReference type="SAM" id="Phobius"/>
    </source>
</evidence>
<feature type="transmembrane region" description="Helical" evidence="2">
    <location>
        <begin position="110"/>
        <end position="134"/>
    </location>
</feature>
<feature type="transmembrane region" description="Helical" evidence="2">
    <location>
        <begin position="324"/>
        <end position="344"/>
    </location>
</feature>